<accession>A0A2S7U2Y8</accession>
<reference evidence="2 3" key="1">
    <citation type="submission" date="2016-12" db="EMBL/GenBank/DDBJ databases">
        <title>Study of bacterial adaptation to deep sea.</title>
        <authorList>
            <person name="Song J."/>
            <person name="Yoshizawa S."/>
            <person name="Kogure K."/>
        </authorList>
    </citation>
    <scope>NUCLEOTIDE SEQUENCE [LARGE SCALE GENOMIC DNA]</scope>
    <source>
        <strain evidence="2 3">SAORIC-165</strain>
    </source>
</reference>
<protein>
    <submittedName>
        <fullName evidence="2">Uncharacterized protein</fullName>
    </submittedName>
</protein>
<keyword evidence="3" id="KW-1185">Reference proteome</keyword>
<evidence type="ECO:0000313" key="2">
    <source>
        <dbReference type="EMBL" id="PQJ29355.1"/>
    </source>
</evidence>
<evidence type="ECO:0000256" key="1">
    <source>
        <dbReference type="SAM" id="SignalP"/>
    </source>
</evidence>
<feature type="chain" id="PRO_5015618033" evidence="1">
    <location>
        <begin position="21"/>
        <end position="178"/>
    </location>
</feature>
<feature type="signal peptide" evidence="1">
    <location>
        <begin position="1"/>
        <end position="20"/>
    </location>
</feature>
<dbReference type="Proteomes" id="UP000239907">
    <property type="component" value="Unassembled WGS sequence"/>
</dbReference>
<evidence type="ECO:0000313" key="3">
    <source>
        <dbReference type="Proteomes" id="UP000239907"/>
    </source>
</evidence>
<dbReference type="AlphaFoldDB" id="A0A2S7U2Y8"/>
<proteinExistence type="predicted"/>
<name>A0A2S7U2Y8_9BACT</name>
<comment type="caution">
    <text evidence="2">The sequence shown here is derived from an EMBL/GenBank/DDBJ whole genome shotgun (WGS) entry which is preliminary data.</text>
</comment>
<organism evidence="2 3">
    <name type="scientific">Rubritalea profundi</name>
    <dbReference type="NCBI Taxonomy" id="1658618"/>
    <lineage>
        <taxon>Bacteria</taxon>
        <taxon>Pseudomonadati</taxon>
        <taxon>Verrucomicrobiota</taxon>
        <taxon>Verrucomicrobiia</taxon>
        <taxon>Verrucomicrobiales</taxon>
        <taxon>Rubritaleaceae</taxon>
        <taxon>Rubritalea</taxon>
    </lineage>
</organism>
<keyword evidence="1" id="KW-0732">Signal</keyword>
<dbReference type="EMBL" id="MQWA01000001">
    <property type="protein sequence ID" value="PQJ29355.1"/>
    <property type="molecule type" value="Genomic_DNA"/>
</dbReference>
<gene>
    <name evidence="2" type="ORF">BSZ32_13245</name>
</gene>
<dbReference type="RefSeq" id="WP_105043856.1">
    <property type="nucleotide sequence ID" value="NZ_MQWA01000001.1"/>
</dbReference>
<sequence>MKPFSIFVVAFILQLISTFADDARPALEFLIIHDKKFKNSKSIEIKDLEIQGFVNSDVDFKIHELVGTKLETVEIDSRVYNKDGSLKNKSTYDAYQIIIELGDKAQASFASLTGKSVGKRVLIRIGEHPLLAPRVHIQINTPSFELTIRDEDKAKLIHKELSKLLKTVSTEQDAAPNH</sequence>